<evidence type="ECO:0000259" key="7">
    <source>
        <dbReference type="PROSITE" id="PS50893"/>
    </source>
</evidence>
<dbReference type="PANTHER" id="PTHR43553:SF21">
    <property type="entry name" value="ABC TRANSPORTER ATP-BINDING PROTEIN MA_1418-RELATED"/>
    <property type="match status" value="1"/>
</dbReference>
<keyword evidence="6" id="KW-0472">Membrane</keyword>
<feature type="transmembrane region" description="Helical" evidence="6">
    <location>
        <begin position="106"/>
        <end position="127"/>
    </location>
</feature>
<feature type="domain" description="ABC transporter" evidence="7">
    <location>
        <begin position="459"/>
        <end position="690"/>
    </location>
</feature>
<organism evidence="8 9">
    <name type="scientific">Methanimicrococcus stummii</name>
    <dbReference type="NCBI Taxonomy" id="3028294"/>
    <lineage>
        <taxon>Archaea</taxon>
        <taxon>Methanobacteriati</taxon>
        <taxon>Methanobacteriota</taxon>
        <taxon>Stenosarchaea group</taxon>
        <taxon>Methanomicrobia</taxon>
        <taxon>Methanosarcinales</taxon>
        <taxon>Methanosarcinaceae</taxon>
        <taxon>Methanimicrococcus</taxon>
    </lineage>
</organism>
<evidence type="ECO:0000313" key="8">
    <source>
        <dbReference type="EMBL" id="WNY29007.1"/>
    </source>
</evidence>
<evidence type="ECO:0000256" key="6">
    <source>
        <dbReference type="SAM" id="Phobius"/>
    </source>
</evidence>
<dbReference type="InterPro" id="IPR015856">
    <property type="entry name" value="ABC_transpr_CbiO/EcfA_su"/>
</dbReference>
<protein>
    <submittedName>
        <fullName evidence="8">Vitamin B12 import ATP-binding protein BtuD</fullName>
    </submittedName>
</protein>
<keyword evidence="9" id="KW-1185">Reference proteome</keyword>
<dbReference type="GO" id="GO:0042626">
    <property type="term" value="F:ATPase-coupled transmembrane transporter activity"/>
    <property type="evidence" value="ECO:0007669"/>
    <property type="project" value="TreeGrafter"/>
</dbReference>
<dbReference type="GO" id="GO:0005524">
    <property type="term" value="F:ATP binding"/>
    <property type="evidence" value="ECO:0007669"/>
    <property type="project" value="UniProtKB-KW"/>
</dbReference>
<dbReference type="InterPro" id="IPR017871">
    <property type="entry name" value="ABC_transporter-like_CS"/>
</dbReference>
<keyword evidence="2" id="KW-0813">Transport</keyword>
<dbReference type="InterPro" id="IPR027417">
    <property type="entry name" value="P-loop_NTPase"/>
</dbReference>
<dbReference type="KEGG" id="mees:MmiEs2_12210"/>
<proteinExistence type="predicted"/>
<dbReference type="EMBL" id="CP131062">
    <property type="protein sequence ID" value="WNY29007.1"/>
    <property type="molecule type" value="Genomic_DNA"/>
</dbReference>
<dbReference type="InterPro" id="IPR050095">
    <property type="entry name" value="ECF_ABC_transporter_ATP-bd"/>
</dbReference>
<dbReference type="SMART" id="SM00382">
    <property type="entry name" value="AAA"/>
    <property type="match status" value="2"/>
</dbReference>
<dbReference type="PROSITE" id="PS00211">
    <property type="entry name" value="ABC_TRANSPORTER_1"/>
    <property type="match status" value="1"/>
</dbReference>
<feature type="domain" description="ABC transporter" evidence="7">
    <location>
        <begin position="190"/>
        <end position="447"/>
    </location>
</feature>
<keyword evidence="4 8" id="KW-0067">ATP-binding</keyword>
<evidence type="ECO:0000256" key="2">
    <source>
        <dbReference type="ARBA" id="ARBA00022448"/>
    </source>
</evidence>
<evidence type="ECO:0000313" key="9">
    <source>
        <dbReference type="Proteomes" id="UP001302662"/>
    </source>
</evidence>
<feature type="transmembrane region" description="Helical" evidence="6">
    <location>
        <begin position="54"/>
        <end position="72"/>
    </location>
</feature>
<comment type="subcellular location">
    <subcellularLocation>
        <location evidence="1">Cell membrane</location>
    </subcellularLocation>
</comment>
<evidence type="ECO:0000256" key="4">
    <source>
        <dbReference type="ARBA" id="ARBA00022840"/>
    </source>
</evidence>
<dbReference type="GO" id="GO:0016887">
    <property type="term" value="F:ATP hydrolysis activity"/>
    <property type="evidence" value="ECO:0007669"/>
    <property type="project" value="InterPro"/>
</dbReference>
<dbReference type="InterPro" id="IPR003439">
    <property type="entry name" value="ABC_transporter-like_ATP-bd"/>
</dbReference>
<gene>
    <name evidence="8" type="primary">btuD_6</name>
    <name evidence="8" type="ORF">MmiEs2_12210</name>
</gene>
<keyword evidence="6" id="KW-0812">Transmembrane</keyword>
<dbReference type="AlphaFoldDB" id="A0AA96V938"/>
<evidence type="ECO:0000256" key="1">
    <source>
        <dbReference type="ARBA" id="ARBA00004236"/>
    </source>
</evidence>
<keyword evidence="6" id="KW-1133">Transmembrane helix</keyword>
<dbReference type="Gene3D" id="3.40.50.300">
    <property type="entry name" value="P-loop containing nucleotide triphosphate hydrolases"/>
    <property type="match status" value="2"/>
</dbReference>
<dbReference type="GeneID" id="85197693"/>
<dbReference type="PROSITE" id="PS50893">
    <property type="entry name" value="ABC_TRANSPORTER_2"/>
    <property type="match status" value="2"/>
</dbReference>
<feature type="transmembrane region" description="Helical" evidence="6">
    <location>
        <begin position="29"/>
        <end position="47"/>
    </location>
</feature>
<sequence>MKSRDIALVGILLAAGAIARYISLFIPGAIVANLTIAFYCLAIILVVPKFKETLGIGLVAGIICAVFSHSIFPLGNLISEPIGAFVCLLVYKVIQNKTKLAPGITTAIATPASGLSFVAITCLVMIATTDATPATMLSFAISLTPIVLVATIVNSIIVQVIAMPATTVMQKTQPILKGKHDKPANSETIIGLENVSFTYGAAQGQTETADNQTSAQSTALDPSIDNVSLQIGKDEFVVVTGPSGSGKTTFCRTVTGIILHSYGGTVSGDITVCGKYADDYKDMEELSLEVGMVFDDADAQLIFTTVEEEIKTGLETRKLSEAEISEKLNHLYALTNTGEIKDRAPHALSGGQKQRVAFAAALSKETPILVLDEATSELDKNARRQVYSVLKGLADSGKTVVLVEHMVDETVDYATRQIRLEHGKVVYDGKPVKDSATIPAFERAEYSEPEESNSKKPIASVRNLVHVYGGNNLKALDDVSLDLYAGEIIAVVGENGSGKTTLIKHLNGLLRPTSGAVEIFGKNIDGMRVPEIAENVGLVFQNPDTMLFENTCRKEVEFGLKNIGKNDSAAVSKALFEVGLSNKENINPRYLSRGERQRLALACVLAMGQPILILDEPTTGLDLQESFEIMELLMKIRNEGKTILMVTHSPKIAEIAADRIIEMVGGKITNIIDGTKYLTGEIIESTDIELAETETEGGV</sequence>
<comment type="function">
    <text evidence="5">Probably part of an ABC transporter complex. Responsible for energy coupling to the transport system.</text>
</comment>
<dbReference type="Proteomes" id="UP001302662">
    <property type="component" value="Chromosome"/>
</dbReference>
<dbReference type="RefSeq" id="WP_316559007.1">
    <property type="nucleotide sequence ID" value="NZ_CP131062.1"/>
</dbReference>
<evidence type="ECO:0000256" key="5">
    <source>
        <dbReference type="ARBA" id="ARBA00025157"/>
    </source>
</evidence>
<dbReference type="PANTHER" id="PTHR43553">
    <property type="entry name" value="HEAVY METAL TRANSPORTER"/>
    <property type="match status" value="1"/>
</dbReference>
<name>A0AA96V938_9EURY</name>
<accession>A0AA96V938</accession>
<keyword evidence="3" id="KW-0547">Nucleotide-binding</keyword>
<dbReference type="SUPFAM" id="SSF52540">
    <property type="entry name" value="P-loop containing nucleoside triphosphate hydrolases"/>
    <property type="match status" value="2"/>
</dbReference>
<reference evidence="8 9" key="1">
    <citation type="submission" date="2023-07" db="EMBL/GenBank/DDBJ databases">
        <title>Closed genome sequence of Methanimicrococcus sp. Es2.</title>
        <authorList>
            <person name="Protasov E."/>
            <person name="Platt K."/>
            <person name="Reeh H."/>
            <person name="Poehlein A."/>
            <person name="Daniel R."/>
            <person name="Brune A."/>
        </authorList>
    </citation>
    <scope>NUCLEOTIDE SEQUENCE [LARGE SCALE GENOMIC DNA]</scope>
    <source>
        <strain evidence="8 9">Es2</strain>
    </source>
</reference>
<dbReference type="GO" id="GO:0043190">
    <property type="term" value="C:ATP-binding cassette (ABC) transporter complex"/>
    <property type="evidence" value="ECO:0007669"/>
    <property type="project" value="TreeGrafter"/>
</dbReference>
<feature type="transmembrane region" description="Helical" evidence="6">
    <location>
        <begin position="139"/>
        <end position="162"/>
    </location>
</feature>
<dbReference type="InterPro" id="IPR003593">
    <property type="entry name" value="AAA+_ATPase"/>
</dbReference>
<dbReference type="Pfam" id="PF00005">
    <property type="entry name" value="ABC_tran"/>
    <property type="match status" value="2"/>
</dbReference>
<evidence type="ECO:0000256" key="3">
    <source>
        <dbReference type="ARBA" id="ARBA00022741"/>
    </source>
</evidence>
<dbReference type="CDD" id="cd03225">
    <property type="entry name" value="ABC_cobalt_CbiO_domain1"/>
    <property type="match status" value="2"/>
</dbReference>